<keyword evidence="2" id="KW-0812">Transmembrane</keyword>
<keyword evidence="2" id="KW-0472">Membrane</keyword>
<sequence length="537" mass="60965">MKNTDTTAITCNMYNTYILTTNCRVVGSRPGPSAADLQFARRRGNLSASRYNLNLTTSFQQNYNNDNDKIKLVRRRFLENGTADEEPQHLRRHLRNTKLTYDLLLVACVRRQHRYNSTTLSYSSAWAYEHVGLRLKAERQRGHTDEEYEHLRHHLQDATASVVLLPFVAKATLINLSSEVRRAYIWHFSTSLDVLLVLEAEIWDAGRNCSGRFQPLNIAGAIAASLRERQLYTPAKWRRWQAKCWNVFHQLAPESTTRKPAARPIEEPFRERSSHSDMKYVPRGSNSQSENGIRVQHITVGAMVAERLACSPPTKEIRVQSPAGSLRIFACVNSAGRCRWSSGYLGDPPFPHPFIPALLHPYLNHHHPQEQELVIELCNGRRHHLVFIVIHRCALLAVLVQNTPPRDDCGAVKGGYSVNYLVVSAAVPALTLTLCLHLIAAINNFSSGRNDIWFGVGFHAAWLPSNLFSASWHWDIMGVDNSLFFRTSEYPACQTRAHGRGRSVIMLKNAANRTDMKYKKRRCTRGLHCNLTKPPVS</sequence>
<evidence type="ECO:0000256" key="1">
    <source>
        <dbReference type="SAM" id="MobiDB-lite"/>
    </source>
</evidence>
<evidence type="ECO:0000256" key="2">
    <source>
        <dbReference type="SAM" id="Phobius"/>
    </source>
</evidence>
<feature type="transmembrane region" description="Helical" evidence="2">
    <location>
        <begin position="420"/>
        <end position="440"/>
    </location>
</feature>
<dbReference type="EMBL" id="JARBHB010000002">
    <property type="protein sequence ID" value="KAJ8894640.1"/>
    <property type="molecule type" value="Genomic_DNA"/>
</dbReference>
<gene>
    <name evidence="3" type="ORF">PR048_007304</name>
</gene>
<name>A0ABQ9IEJ1_9NEOP</name>
<comment type="caution">
    <text evidence="3">The sequence shown here is derived from an EMBL/GenBank/DDBJ whole genome shotgun (WGS) entry which is preliminary data.</text>
</comment>
<feature type="region of interest" description="Disordered" evidence="1">
    <location>
        <begin position="256"/>
        <end position="289"/>
    </location>
</feature>
<evidence type="ECO:0000313" key="4">
    <source>
        <dbReference type="Proteomes" id="UP001159363"/>
    </source>
</evidence>
<organism evidence="3 4">
    <name type="scientific">Dryococelus australis</name>
    <dbReference type="NCBI Taxonomy" id="614101"/>
    <lineage>
        <taxon>Eukaryota</taxon>
        <taxon>Metazoa</taxon>
        <taxon>Ecdysozoa</taxon>
        <taxon>Arthropoda</taxon>
        <taxon>Hexapoda</taxon>
        <taxon>Insecta</taxon>
        <taxon>Pterygota</taxon>
        <taxon>Neoptera</taxon>
        <taxon>Polyneoptera</taxon>
        <taxon>Phasmatodea</taxon>
        <taxon>Verophasmatodea</taxon>
        <taxon>Anareolatae</taxon>
        <taxon>Phasmatidae</taxon>
        <taxon>Eurycanthinae</taxon>
        <taxon>Dryococelus</taxon>
    </lineage>
</organism>
<dbReference type="Proteomes" id="UP001159363">
    <property type="component" value="Chromosome 2"/>
</dbReference>
<reference evidence="3 4" key="1">
    <citation type="submission" date="2023-02" db="EMBL/GenBank/DDBJ databases">
        <title>LHISI_Scaffold_Assembly.</title>
        <authorList>
            <person name="Stuart O.P."/>
            <person name="Cleave R."/>
            <person name="Magrath M.J.L."/>
            <person name="Mikheyev A.S."/>
        </authorList>
    </citation>
    <scope>NUCLEOTIDE SEQUENCE [LARGE SCALE GENOMIC DNA]</scope>
    <source>
        <strain evidence="3">Daus_M_001</strain>
        <tissue evidence="3">Leg muscle</tissue>
    </source>
</reference>
<evidence type="ECO:0000313" key="3">
    <source>
        <dbReference type="EMBL" id="KAJ8894640.1"/>
    </source>
</evidence>
<accession>A0ABQ9IEJ1</accession>
<proteinExistence type="predicted"/>
<keyword evidence="2" id="KW-1133">Transmembrane helix</keyword>
<keyword evidence="4" id="KW-1185">Reference proteome</keyword>
<protein>
    <submittedName>
        <fullName evidence="3">Uncharacterized protein</fullName>
    </submittedName>
</protein>
<feature type="transmembrane region" description="Helical" evidence="2">
    <location>
        <begin position="452"/>
        <end position="474"/>
    </location>
</feature>
<feature type="compositionally biased region" description="Basic and acidic residues" evidence="1">
    <location>
        <begin position="264"/>
        <end position="280"/>
    </location>
</feature>